<dbReference type="InterPro" id="IPR027417">
    <property type="entry name" value="P-loop_NTPase"/>
</dbReference>
<evidence type="ECO:0000256" key="2">
    <source>
        <dbReference type="ARBA" id="ARBA00022840"/>
    </source>
</evidence>
<dbReference type="AlphaFoldDB" id="A0A067Z1A5"/>
<sequence>MVMLTPSQRQALDEIIAAHAAGRPTHLLTGYAGSGKTTLMQAVARHFMAEKKVVVITAPTHKATAVLRSKVDRDVDCRTIQSLLSLQPSSQGTTTTLVRSKRPQTIADGIVIVDECSMLSAELMNWIRDLLRYCFVLFVGDPAQLPPVGEAASPSFSVPSRSHLETVVRQAAGNPILEAATIIRQSQGGEADWSWVRDARQEQTGLFLPKDVESWVRKAFLSDAFAEDNDWCRYLCWTNARVHQINRMVRLWRYGGETPTPFMPGERVVSRAPFSVQQEEGGPRQAIATNEEVLVMDIKPGRLSYKFELCKDVPAWVADLASWEVTLLTMAGEEITGHIVQNKKELEAVDRRLVQEAKQQHRRWSHRFAFHNALLQLQAIYAMTVHTAQGSTFKNVFVDLGDIGRRARQNPLETQQLCYVAVTRATDMVFLVNTTGLSAR</sequence>
<dbReference type="InterPro" id="IPR027785">
    <property type="entry name" value="UvrD-like_helicase_C"/>
</dbReference>
<dbReference type="KEGG" id="goy:GLS_c07680"/>
<keyword evidence="4" id="KW-0347">Helicase</keyword>
<gene>
    <name evidence="4" type="ORF">GLS_c07680</name>
</gene>
<dbReference type="CDD" id="cd18809">
    <property type="entry name" value="SF1_C_RecD"/>
    <property type="match status" value="1"/>
</dbReference>
<dbReference type="GO" id="GO:0005524">
    <property type="term" value="F:ATP binding"/>
    <property type="evidence" value="ECO:0007669"/>
    <property type="project" value="UniProtKB-KW"/>
</dbReference>
<evidence type="ECO:0000259" key="3">
    <source>
        <dbReference type="SMART" id="SM00382"/>
    </source>
</evidence>
<dbReference type="GeneID" id="56904998"/>
<dbReference type="Proteomes" id="UP000031656">
    <property type="component" value="Chromosome"/>
</dbReference>
<dbReference type="InterPro" id="IPR050534">
    <property type="entry name" value="Coronavir_polyprotein_1ab"/>
</dbReference>
<dbReference type="RefSeq" id="WP_041111289.1">
    <property type="nucleotide sequence ID" value="NZ_CP004373.1"/>
</dbReference>
<dbReference type="Pfam" id="PF13538">
    <property type="entry name" value="UvrD_C_2"/>
    <property type="match status" value="1"/>
</dbReference>
<dbReference type="SUPFAM" id="SSF52540">
    <property type="entry name" value="P-loop containing nucleoside triphosphate hydrolases"/>
    <property type="match status" value="1"/>
</dbReference>
<protein>
    <submittedName>
        <fullName evidence="4">Putative DNA helicase</fullName>
    </submittedName>
</protein>
<dbReference type="CDD" id="cd17933">
    <property type="entry name" value="DEXSc_RecD-like"/>
    <property type="match status" value="1"/>
</dbReference>
<evidence type="ECO:0000256" key="1">
    <source>
        <dbReference type="ARBA" id="ARBA00022741"/>
    </source>
</evidence>
<dbReference type="HOGENOM" id="CLU_029429_0_0_5"/>
<dbReference type="InterPro" id="IPR003593">
    <property type="entry name" value="AAA+_ATPase"/>
</dbReference>
<dbReference type="Pfam" id="PF13604">
    <property type="entry name" value="AAA_30"/>
    <property type="match status" value="1"/>
</dbReference>
<accession>A0A067Z1A5</accession>
<reference evidence="4 5" key="1">
    <citation type="journal article" date="2015" name="Appl. Microbiol. Biotechnol.">
        <title>The consequence of an additional NADH dehydrogenase paralog on the growth of Gluconobacter oxydans DSM3504.</title>
        <authorList>
            <person name="Kostner D."/>
            <person name="Luchterhand B."/>
            <person name="Junker A."/>
            <person name="Volland S."/>
            <person name="Daniel R."/>
            <person name="Buchs J."/>
            <person name="Liebl W."/>
            <person name="Ehrenreich A."/>
        </authorList>
    </citation>
    <scope>NUCLEOTIDE SEQUENCE [LARGE SCALE GENOMIC DNA]</scope>
    <source>
        <strain evidence="4">DSM 3504</strain>
    </source>
</reference>
<organism evidence="4 5">
    <name type="scientific">Gluconobacter oxydans DSM 3504</name>
    <dbReference type="NCBI Taxonomy" id="1288313"/>
    <lineage>
        <taxon>Bacteria</taxon>
        <taxon>Pseudomonadati</taxon>
        <taxon>Pseudomonadota</taxon>
        <taxon>Alphaproteobacteria</taxon>
        <taxon>Acetobacterales</taxon>
        <taxon>Acetobacteraceae</taxon>
        <taxon>Gluconobacter</taxon>
    </lineage>
</organism>
<dbReference type="PANTHER" id="PTHR43788:SF6">
    <property type="entry name" value="DNA HELICASE B"/>
    <property type="match status" value="1"/>
</dbReference>
<evidence type="ECO:0000313" key="5">
    <source>
        <dbReference type="Proteomes" id="UP000031656"/>
    </source>
</evidence>
<dbReference type="Gene3D" id="3.40.50.300">
    <property type="entry name" value="P-loop containing nucleotide triphosphate hydrolases"/>
    <property type="match status" value="3"/>
</dbReference>
<name>A0A067Z1A5_GLUOY</name>
<keyword evidence="4" id="KW-0378">Hydrolase</keyword>
<feature type="domain" description="AAA+ ATPase" evidence="3">
    <location>
        <begin position="22"/>
        <end position="172"/>
    </location>
</feature>
<proteinExistence type="predicted"/>
<keyword evidence="2" id="KW-0067">ATP-binding</keyword>
<evidence type="ECO:0000313" key="4">
    <source>
        <dbReference type="EMBL" id="AHK70681.1"/>
    </source>
</evidence>
<keyword evidence="1" id="KW-0547">Nucleotide-binding</keyword>
<dbReference type="SMART" id="SM00382">
    <property type="entry name" value="AAA"/>
    <property type="match status" value="1"/>
</dbReference>
<dbReference type="GO" id="GO:0003678">
    <property type="term" value="F:DNA helicase activity"/>
    <property type="evidence" value="ECO:0007669"/>
    <property type="project" value="UniProtKB-ARBA"/>
</dbReference>
<dbReference type="EMBL" id="CP004373">
    <property type="protein sequence ID" value="AHK70681.1"/>
    <property type="molecule type" value="Genomic_DNA"/>
</dbReference>
<dbReference type="PANTHER" id="PTHR43788">
    <property type="entry name" value="DNA2/NAM7 HELICASE FAMILY MEMBER"/>
    <property type="match status" value="1"/>
</dbReference>